<reference evidence="1" key="1">
    <citation type="submission" date="2023-10" db="EMBL/GenBank/DDBJ databases">
        <title>Development of a sustainable strategy for remediation of hydrocarbon-contaminated territories based on the waste exchange concept.</title>
        <authorList>
            <person name="Krivoruchko A."/>
        </authorList>
    </citation>
    <scope>NUCLEOTIDE SEQUENCE</scope>
    <source>
        <strain evidence="1">IEGM 1279</strain>
    </source>
</reference>
<comment type="caution">
    <text evidence="1">The sequence shown here is derived from an EMBL/GenBank/DDBJ whole genome shotgun (WGS) entry which is preliminary data.</text>
</comment>
<accession>A0AAE4R5M4</accession>
<proteinExistence type="predicted"/>
<evidence type="ECO:0000313" key="2">
    <source>
        <dbReference type="Proteomes" id="UP001185922"/>
    </source>
</evidence>
<gene>
    <name evidence="1" type="ORF">R3Q15_16640</name>
</gene>
<sequence length="329" mass="35069">MEIRSEEQLNPVADEVSAITAVVRPILTGVLYALKADVVAEAGGRENVKLKMLPRLHRKGDGDTGICFEYAVHEAITSGHADVAERVEDALKLCKVKGRSNSILFGAEKQGSQQLIDTAAELLTDDSALLSGSRGRPVKLKRHLTSAASAFRRKGAPSGLPQSVSGLWRADLFLGSAESDYWVGTTVKINPTALTGAKGLRVGIVPAAQGKSDRVRLDEKRNLVVCPVPYDGSFVEAFYLGWEVVTAFMAADAQLPKEVALPRPAARTVARYLADRREFTVLDVVDALATLAQPELLRTQTESAGIVLSGGTSDLVTTGAVVAPIPTVE</sequence>
<dbReference type="AlphaFoldDB" id="A0AAE4R5M4"/>
<dbReference type="EMBL" id="JAWLKH010000019">
    <property type="protein sequence ID" value="MDV6313499.1"/>
    <property type="molecule type" value="Genomic_DNA"/>
</dbReference>
<dbReference type="Proteomes" id="UP001185922">
    <property type="component" value="Unassembled WGS sequence"/>
</dbReference>
<evidence type="ECO:0000313" key="1">
    <source>
        <dbReference type="EMBL" id="MDV6313499.1"/>
    </source>
</evidence>
<dbReference type="GeneID" id="77173939"/>
<organism evidence="1 2">
    <name type="scientific">Gordonia amicalis</name>
    <dbReference type="NCBI Taxonomy" id="89053"/>
    <lineage>
        <taxon>Bacteria</taxon>
        <taxon>Bacillati</taxon>
        <taxon>Actinomycetota</taxon>
        <taxon>Actinomycetes</taxon>
        <taxon>Mycobacteriales</taxon>
        <taxon>Gordoniaceae</taxon>
        <taxon>Gordonia</taxon>
    </lineage>
</organism>
<name>A0AAE4R5M4_9ACTN</name>
<dbReference type="RefSeq" id="WP_238063874.1">
    <property type="nucleotide sequence ID" value="NZ_CP091855.1"/>
</dbReference>
<protein>
    <submittedName>
        <fullName evidence="1">Uncharacterized protein</fullName>
    </submittedName>
</protein>